<keyword evidence="2" id="KW-1185">Reference proteome</keyword>
<sequence length="85" mass="9043">MVNDSFGHGRVRVAGPSTRVPRIVPNPAAASLALGTVVVPHYDDPAARARHSPGVIIELANGQARVRWQTGGPATWWPLSSLVKQ</sequence>
<dbReference type="Proteomes" id="UP000637628">
    <property type="component" value="Unassembled WGS sequence"/>
</dbReference>
<gene>
    <name evidence="1" type="ORF">Adu01nite_44360</name>
</gene>
<organism evidence="1 2">
    <name type="scientific">Paractinoplanes durhamensis</name>
    <dbReference type="NCBI Taxonomy" id="113563"/>
    <lineage>
        <taxon>Bacteria</taxon>
        <taxon>Bacillati</taxon>
        <taxon>Actinomycetota</taxon>
        <taxon>Actinomycetes</taxon>
        <taxon>Micromonosporales</taxon>
        <taxon>Micromonosporaceae</taxon>
        <taxon>Paractinoplanes</taxon>
    </lineage>
</organism>
<name>A0ABQ3YZR8_9ACTN</name>
<dbReference type="EMBL" id="BOML01000035">
    <property type="protein sequence ID" value="GIE03086.1"/>
    <property type="molecule type" value="Genomic_DNA"/>
</dbReference>
<comment type="caution">
    <text evidence="1">The sequence shown here is derived from an EMBL/GenBank/DDBJ whole genome shotgun (WGS) entry which is preliminary data.</text>
</comment>
<dbReference type="RefSeq" id="WP_203728800.1">
    <property type="nucleotide sequence ID" value="NZ_BAAATX010000010.1"/>
</dbReference>
<reference evidence="1 2" key="1">
    <citation type="submission" date="2021-01" db="EMBL/GenBank/DDBJ databases">
        <title>Whole genome shotgun sequence of Actinoplanes durhamensis NBRC 14914.</title>
        <authorList>
            <person name="Komaki H."/>
            <person name="Tamura T."/>
        </authorList>
    </citation>
    <scope>NUCLEOTIDE SEQUENCE [LARGE SCALE GENOMIC DNA]</scope>
    <source>
        <strain evidence="1 2">NBRC 14914</strain>
    </source>
</reference>
<evidence type="ECO:0000313" key="2">
    <source>
        <dbReference type="Proteomes" id="UP000637628"/>
    </source>
</evidence>
<accession>A0ABQ3YZR8</accession>
<proteinExistence type="predicted"/>
<protein>
    <submittedName>
        <fullName evidence="1">Uncharacterized protein</fullName>
    </submittedName>
</protein>
<evidence type="ECO:0000313" key="1">
    <source>
        <dbReference type="EMBL" id="GIE03086.1"/>
    </source>
</evidence>